<dbReference type="Proteomes" id="UP000199614">
    <property type="component" value="Unassembled WGS sequence"/>
</dbReference>
<feature type="compositionally biased region" description="Basic and acidic residues" evidence="1">
    <location>
        <begin position="622"/>
        <end position="636"/>
    </location>
</feature>
<organism evidence="2 3">
    <name type="scientific">Pseudonocardia ammonioxydans</name>
    <dbReference type="NCBI Taxonomy" id="260086"/>
    <lineage>
        <taxon>Bacteria</taxon>
        <taxon>Bacillati</taxon>
        <taxon>Actinomycetota</taxon>
        <taxon>Actinomycetes</taxon>
        <taxon>Pseudonocardiales</taxon>
        <taxon>Pseudonocardiaceae</taxon>
        <taxon>Pseudonocardia</taxon>
    </lineage>
</organism>
<dbReference type="OrthoDB" id="3572765at2"/>
<feature type="region of interest" description="Disordered" evidence="1">
    <location>
        <begin position="1"/>
        <end position="31"/>
    </location>
</feature>
<feature type="region of interest" description="Disordered" evidence="1">
    <location>
        <begin position="251"/>
        <end position="515"/>
    </location>
</feature>
<accession>A0A1I4ZJQ1</accession>
<name>A0A1I4ZJQ1_PSUAM</name>
<evidence type="ECO:0000313" key="2">
    <source>
        <dbReference type="EMBL" id="SFN50472.1"/>
    </source>
</evidence>
<feature type="region of interest" description="Disordered" evidence="1">
    <location>
        <begin position="572"/>
        <end position="669"/>
    </location>
</feature>
<keyword evidence="3" id="KW-1185">Reference proteome</keyword>
<dbReference type="RefSeq" id="WP_093343878.1">
    <property type="nucleotide sequence ID" value="NZ_FOUY01000015.1"/>
</dbReference>
<reference evidence="2 3" key="1">
    <citation type="submission" date="2016-10" db="EMBL/GenBank/DDBJ databases">
        <authorList>
            <person name="de Groot N.N."/>
        </authorList>
    </citation>
    <scope>NUCLEOTIDE SEQUENCE [LARGE SCALE GENOMIC DNA]</scope>
    <source>
        <strain evidence="2 3">CGMCC 4.1877</strain>
    </source>
</reference>
<feature type="compositionally biased region" description="Low complexity" evidence="1">
    <location>
        <begin position="313"/>
        <end position="326"/>
    </location>
</feature>
<feature type="region of interest" description="Disordered" evidence="1">
    <location>
        <begin position="531"/>
        <end position="554"/>
    </location>
</feature>
<feature type="compositionally biased region" description="Gly residues" evidence="1">
    <location>
        <begin position="654"/>
        <end position="669"/>
    </location>
</feature>
<dbReference type="Gene3D" id="3.30.565.10">
    <property type="entry name" value="Histidine kinase-like ATPase, C-terminal domain"/>
    <property type="match status" value="1"/>
</dbReference>
<feature type="compositionally biased region" description="Pro residues" evidence="1">
    <location>
        <begin position="274"/>
        <end position="292"/>
    </location>
</feature>
<dbReference type="STRING" id="260086.SAMN05216207_1015107"/>
<dbReference type="EMBL" id="FOUY01000015">
    <property type="protein sequence ID" value="SFN50472.1"/>
    <property type="molecule type" value="Genomic_DNA"/>
</dbReference>
<feature type="compositionally biased region" description="Low complexity" evidence="1">
    <location>
        <begin position="392"/>
        <end position="454"/>
    </location>
</feature>
<feature type="compositionally biased region" description="Basic and acidic residues" evidence="1">
    <location>
        <begin position="604"/>
        <end position="613"/>
    </location>
</feature>
<dbReference type="AlphaFoldDB" id="A0A1I4ZJQ1"/>
<feature type="compositionally biased region" description="Pro residues" evidence="1">
    <location>
        <begin position="371"/>
        <end position="387"/>
    </location>
</feature>
<protein>
    <recommendedName>
        <fullName evidence="4">Histidine kinase-, DNA gyrase B-, and HSP90-like ATPase</fullName>
    </recommendedName>
</protein>
<gene>
    <name evidence="2" type="ORF">SAMN05216207_1015107</name>
</gene>
<sequence length="669" mass="67616">MARDDPPYSPSGPSGSREDAPGRPGEGAGGDAVLAAIAYRLRARSERQQLLTERLRSGELRPGALADLAELAGAARRGVRDGDHILVLAGAAQGHRPVTPPTPLGQALNTVVAASEAASRTVVLPTPSVSLDATAEPVLGQILAELLAHAAGATPPGERLELHTRWGPDGGVVLELQCASAPHYRTPIDELDRALNTATPAGPVAPQEIGLHVAARLARAIGGRLGVRGPAGNTALTPVAVLQLPSSVIGGGQAPAPAAETEPDQQLPPTAAMPRPPAPAPGPPAEAPWPPPQHERAVPAEDPVPDRAPPAPTAGSDGDAAAGGLPRRSARARPSGIAGATPFGAPEGRNGSARADGAAPEGQAAVDPFAPSGPPPTAPPPAAPPLSPDSTGQPGSPGQPGSAGHQGHAGQQSRAGQPGHAGQQGVPGQQGIPGQQGHPGQPGPAAQPGFPGQHGTERPPNGAPWPGAADGPARDDAQPATEALPVSGAPRSTPPDELFGPFDSEVPVPVDDTDDPPIFAAVASAWFRESASPETAGLPVHGGPSARAENWRTPGDAEFDAARIRADRVVDLPTTAQGLPQRLPGQAMVPPSWRETPNAQPSGSRERQPDRVRNRLASYQRGLKEGRHRAAEEHPEPVPQPVNGQPANGHTANGHGGHGLNGEGGRNAG</sequence>
<evidence type="ECO:0008006" key="4">
    <source>
        <dbReference type="Google" id="ProtNLM"/>
    </source>
</evidence>
<evidence type="ECO:0000313" key="3">
    <source>
        <dbReference type="Proteomes" id="UP000199614"/>
    </source>
</evidence>
<evidence type="ECO:0000256" key="1">
    <source>
        <dbReference type="SAM" id="MobiDB-lite"/>
    </source>
</evidence>
<proteinExistence type="predicted"/>
<dbReference type="InterPro" id="IPR036890">
    <property type="entry name" value="HATPase_C_sf"/>
</dbReference>